<dbReference type="EMBL" id="LT630287">
    <property type="protein sequence ID" value="SFV41726.1"/>
    <property type="molecule type" value="Genomic_DNA"/>
</dbReference>
<evidence type="ECO:0000313" key="2">
    <source>
        <dbReference type="Proteomes" id="UP000190935"/>
    </source>
</evidence>
<reference evidence="2" key="1">
    <citation type="submission" date="2016-11" db="EMBL/GenBank/DDBJ databases">
        <authorList>
            <person name="Papadimitriou K."/>
        </authorList>
    </citation>
    <scope>NUCLEOTIDE SEQUENCE [LARGE SCALE GENOMIC DNA]</scope>
    <source>
        <strain evidence="2">ACA-DC 1533</strain>
    </source>
</reference>
<evidence type="ECO:0000313" key="1">
    <source>
        <dbReference type="EMBL" id="SFV41726.1"/>
    </source>
</evidence>
<organism evidence="1 2">
    <name type="scientific">Ligilactobacillus acidipiscis</name>
    <dbReference type="NCBI Taxonomy" id="89059"/>
    <lineage>
        <taxon>Bacteria</taxon>
        <taxon>Bacillati</taxon>
        <taxon>Bacillota</taxon>
        <taxon>Bacilli</taxon>
        <taxon>Lactobacillales</taxon>
        <taxon>Lactobacillaceae</taxon>
        <taxon>Ligilactobacillus</taxon>
    </lineage>
</organism>
<proteinExistence type="predicted"/>
<gene>
    <name evidence="1" type="ORF">LAC1533_2300</name>
</gene>
<dbReference type="AlphaFoldDB" id="A0A1K1KS28"/>
<name>A0A1K1KS28_9LACO</name>
<sequence length="47" mass="5164">MLFSLSPLLATMASADFCHGQLNITIEPVPARNNFQLERTTMTDLPG</sequence>
<dbReference type="Proteomes" id="UP000190935">
    <property type="component" value="Chromosome I"/>
</dbReference>
<dbReference type="KEGG" id="laca:LAC1533_2300"/>
<protein>
    <submittedName>
        <fullName evidence="1">Uncharacterized protein</fullName>
    </submittedName>
</protein>
<accession>A0A1K1KS28</accession>